<accession>A0AB34INX0</accession>
<keyword evidence="2" id="KW-0472">Membrane</keyword>
<dbReference type="GO" id="GO:0006075">
    <property type="term" value="P:(1-&gt;3)-beta-D-glucan biosynthetic process"/>
    <property type="evidence" value="ECO:0007669"/>
    <property type="project" value="InterPro"/>
</dbReference>
<comment type="caution">
    <text evidence="4">The sequence shown here is derived from an EMBL/GenBank/DDBJ whole genome shotgun (WGS) entry which is preliminary data.</text>
</comment>
<feature type="transmembrane region" description="Helical" evidence="2">
    <location>
        <begin position="882"/>
        <end position="903"/>
    </location>
</feature>
<organism evidence="4 6">
    <name type="scientific">Prymnesium parvum</name>
    <name type="common">Toxic golden alga</name>
    <dbReference type="NCBI Taxonomy" id="97485"/>
    <lineage>
        <taxon>Eukaryota</taxon>
        <taxon>Haptista</taxon>
        <taxon>Haptophyta</taxon>
        <taxon>Prymnesiophyceae</taxon>
        <taxon>Prymnesiales</taxon>
        <taxon>Prymnesiaceae</taxon>
        <taxon>Prymnesium</taxon>
    </lineage>
</organism>
<dbReference type="GO" id="GO:0005886">
    <property type="term" value="C:plasma membrane"/>
    <property type="evidence" value="ECO:0007669"/>
    <property type="project" value="TreeGrafter"/>
</dbReference>
<feature type="transmembrane region" description="Helical" evidence="2">
    <location>
        <begin position="805"/>
        <end position="825"/>
    </location>
</feature>
<feature type="transmembrane region" description="Helical" evidence="2">
    <location>
        <begin position="979"/>
        <end position="998"/>
    </location>
</feature>
<keyword evidence="2" id="KW-0812">Transmembrane</keyword>
<feature type="transmembrane region" description="Helical" evidence="2">
    <location>
        <begin position="1162"/>
        <end position="1181"/>
    </location>
</feature>
<feature type="domain" description="Glycosyl transferase 48" evidence="3">
    <location>
        <begin position="139"/>
        <end position="226"/>
    </location>
</feature>
<feature type="transmembrane region" description="Helical" evidence="2">
    <location>
        <begin position="768"/>
        <end position="793"/>
    </location>
</feature>
<dbReference type="PANTHER" id="PTHR12741:SF48">
    <property type="entry name" value="1,3-BETA-GLUCAN SYNTHASE COMPONENT FKS1-RELATED"/>
    <property type="match status" value="1"/>
</dbReference>
<dbReference type="EMBL" id="JBGBPQ010000022">
    <property type="protein sequence ID" value="KAL1503396.1"/>
    <property type="molecule type" value="Genomic_DNA"/>
</dbReference>
<dbReference type="InterPro" id="IPR003440">
    <property type="entry name" value="Glyco_trans_48_dom"/>
</dbReference>
<proteinExistence type="predicted"/>
<keyword evidence="6" id="KW-1185">Reference proteome</keyword>
<evidence type="ECO:0000313" key="4">
    <source>
        <dbReference type="EMBL" id="KAL1503389.1"/>
    </source>
</evidence>
<dbReference type="EMBL" id="JBGBPQ010000022">
    <property type="protein sequence ID" value="KAL1503389.1"/>
    <property type="molecule type" value="Genomic_DNA"/>
</dbReference>
<dbReference type="AlphaFoldDB" id="A0AB34INX0"/>
<protein>
    <recommendedName>
        <fullName evidence="3">Glycosyl transferase 48 domain-containing protein</fullName>
    </recommendedName>
</protein>
<evidence type="ECO:0000256" key="2">
    <source>
        <dbReference type="SAM" id="Phobius"/>
    </source>
</evidence>
<dbReference type="GO" id="GO:0000148">
    <property type="term" value="C:1,3-beta-D-glucan synthase complex"/>
    <property type="evidence" value="ECO:0007669"/>
    <property type="project" value="InterPro"/>
</dbReference>
<evidence type="ECO:0000313" key="5">
    <source>
        <dbReference type="EMBL" id="KAL1503396.1"/>
    </source>
</evidence>
<evidence type="ECO:0000259" key="3">
    <source>
        <dbReference type="Pfam" id="PF02364"/>
    </source>
</evidence>
<feature type="domain" description="Glycosyl transferase 48" evidence="3">
    <location>
        <begin position="695"/>
        <end position="875"/>
    </location>
</feature>
<feature type="region of interest" description="Disordered" evidence="1">
    <location>
        <begin position="1"/>
        <end position="45"/>
    </location>
</feature>
<dbReference type="GO" id="GO:0003843">
    <property type="term" value="F:1,3-beta-D-glucan synthase activity"/>
    <property type="evidence" value="ECO:0007669"/>
    <property type="project" value="InterPro"/>
</dbReference>
<evidence type="ECO:0000313" key="6">
    <source>
        <dbReference type="Proteomes" id="UP001515480"/>
    </source>
</evidence>
<gene>
    <name evidence="4" type="ORF">AB1Y20_011440</name>
    <name evidence="5" type="ORF">AB1Y20_011447</name>
</gene>
<dbReference type="Proteomes" id="UP001515480">
    <property type="component" value="Unassembled WGS sequence"/>
</dbReference>
<keyword evidence="2" id="KW-1133">Transmembrane helix</keyword>
<sequence length="1185" mass="132413">MAFSVRGLGSSVEPEPDSASPSQVRATFEDAAEASENEGMQNSSPLQREMEEYLIVLRSLIESIMEAVVGLFEHQRTDAETQRRTVETFRRLRRLIRIDTLTQPDSVDRLKSALFQPEMGMVIASLIGSMTAVNPGAEPKNSEAQRQLVFMCNSLQMPQLKRPPSVWEMKSLSVFTPHYAEDVGYSMAALTSLMSYAEVEDRINLFHLLKSIYPDEWDNFAERQGVNGSFGDVTRFDEQQLLLWASDRGQTLSRTVRGVCKHAEAIGLLGRLEGVDFTDLDRLISCKFEYVVAAQKYGDFCISEKEPEKWHKKGIEKLMEQHTGVLRVAYVHTVSPCEVYSVLTAWDPALKAVKTLYRVRLPGNPILGEGKPENQNHAIIFTRGQYLQTLDMNQDYYMGEALKARQLLECFVGHVRVLGFREHIFSESAGAIASFAAANEFVFGTLTQRFMATPLKVRFHYGHPDVWDKVWVMTNGGVSKASKTLHISEDIFGGFNCLLRGGAIEYVEFITCGKGRDMTFIATNGFETKVAGGNAMQLLSRDVQRLAARLDIFRLSSFFCSGHGFYFNSWLITAAIKWFVISNLVLLLSGVDFSASYLWNSDPGATAFKIAQTGGHRMLSELDTTSYNHTNSTVLYHECIAAGFTPVACAGVPSTGSLYDVLNGGVTANEAPIESSDYTLAVWSSATFESMYLIQMGFALMFPLFLEVCLEKNFLEGLFVLGKATSVGLMFYIFSLKTKAYHFAHGLTFGNAAYIATGRGFDMETHSLVQLFSIYAASHIYPAVELLFLLYVYTMYQFQSTVSILTTWSTWIYAFSLWFSPWVYLSHGSTFMEIGTSFCEMVAWSENAPVRNSSEGFGGWDNFHAKRMEAIRKLNRMAKARLMFLSVLPRVLTVYAMLAGVRLNFPTSPIHPLGGNTANGQEETFILDSPKDWLTKIFIMFVAVSIALSVFIFYTVVLTLAPRILNKMKRYRELSWSKLVFMVIGFAISCFIGCVVLIDATLDSVYACNDPELAREDTVAVWALGSIESCFSSGALLNQSGYIPKPLVHFYGSTVFPDDLASRNERKNEGFYNAWLIIFVSVIMLGFLIQLLGILAYPPHKPRKSPARTSLDSVRSSTNVRSRLSVRRSKNVSLKSFSCATMCQAVGLQIVSNMGYRHLDLLIGLIITAVLFVIRVNAFALTRSG</sequence>
<reference evidence="4 6" key="1">
    <citation type="journal article" date="2024" name="Science">
        <title>Giant polyketide synthase enzymes in the biosynthesis of giant marine polyether toxins.</title>
        <authorList>
            <person name="Fallon T.R."/>
            <person name="Shende V.V."/>
            <person name="Wierzbicki I.H."/>
            <person name="Pendleton A.L."/>
            <person name="Watervoot N.F."/>
            <person name="Auber R.P."/>
            <person name="Gonzalez D.J."/>
            <person name="Wisecaver J.H."/>
            <person name="Moore B.S."/>
        </authorList>
    </citation>
    <scope>NUCLEOTIDE SEQUENCE [LARGE SCALE GENOMIC DNA]</scope>
    <source>
        <strain evidence="4 6">12B1</strain>
    </source>
</reference>
<name>A0AB34INX0_PRYPA</name>
<dbReference type="PANTHER" id="PTHR12741">
    <property type="entry name" value="LYST-INTERACTING PROTEIN LIP5 DOPAMINE RESPONSIVE PROTEIN DRG-1"/>
    <property type="match status" value="1"/>
</dbReference>
<feature type="transmembrane region" description="Helical" evidence="2">
    <location>
        <begin position="717"/>
        <end position="734"/>
    </location>
</feature>
<feature type="transmembrane region" description="Helical" evidence="2">
    <location>
        <begin position="937"/>
        <end position="958"/>
    </location>
</feature>
<feature type="domain" description="Glycosyl transferase 48" evidence="3">
    <location>
        <begin position="239"/>
        <end position="596"/>
    </location>
</feature>
<evidence type="ECO:0000256" key="1">
    <source>
        <dbReference type="SAM" id="MobiDB-lite"/>
    </source>
</evidence>
<feature type="transmembrane region" description="Helical" evidence="2">
    <location>
        <begin position="1074"/>
        <end position="1097"/>
    </location>
</feature>
<dbReference type="Pfam" id="PF02364">
    <property type="entry name" value="Glucan_synthase"/>
    <property type="match status" value="3"/>
</dbReference>